<keyword evidence="5" id="KW-0539">Nucleus</keyword>
<dbReference type="PROSITE" id="PS00028">
    <property type="entry name" value="ZINC_FINGER_C2H2_1"/>
    <property type="match status" value="2"/>
</dbReference>
<dbReference type="GO" id="GO:0000981">
    <property type="term" value="F:DNA-binding transcription factor activity, RNA polymerase II-specific"/>
    <property type="evidence" value="ECO:0007669"/>
    <property type="project" value="UniProtKB-ARBA"/>
</dbReference>
<evidence type="ECO:0000259" key="7">
    <source>
        <dbReference type="PROSITE" id="PS50157"/>
    </source>
</evidence>
<evidence type="ECO:0000313" key="9">
    <source>
        <dbReference type="Proteomes" id="UP000193642"/>
    </source>
</evidence>
<gene>
    <name evidence="8" type="ORF">BCR33DRAFT_658078</name>
</gene>
<dbReference type="OrthoDB" id="6077919at2759"/>
<feature type="domain" description="C2H2-type" evidence="7">
    <location>
        <begin position="3"/>
        <end position="32"/>
    </location>
</feature>
<evidence type="ECO:0000256" key="6">
    <source>
        <dbReference type="PROSITE-ProRule" id="PRU00042"/>
    </source>
</evidence>
<dbReference type="STRING" id="329046.A0A1Y2CLS9"/>
<name>A0A1Y2CLS9_9FUNG</name>
<dbReference type="GO" id="GO:0031519">
    <property type="term" value="C:PcG protein complex"/>
    <property type="evidence" value="ECO:0007669"/>
    <property type="project" value="TreeGrafter"/>
</dbReference>
<protein>
    <recommendedName>
        <fullName evidence="7">C2H2-type domain-containing protein</fullName>
    </recommendedName>
</protein>
<evidence type="ECO:0000256" key="2">
    <source>
        <dbReference type="ARBA" id="ARBA00022737"/>
    </source>
</evidence>
<dbReference type="GO" id="GO:0000785">
    <property type="term" value="C:chromatin"/>
    <property type="evidence" value="ECO:0007669"/>
    <property type="project" value="TreeGrafter"/>
</dbReference>
<comment type="caution">
    <text evidence="8">The sequence shown here is derived from an EMBL/GenBank/DDBJ whole genome shotgun (WGS) entry which is preliminary data.</text>
</comment>
<proteinExistence type="predicted"/>
<dbReference type="AlphaFoldDB" id="A0A1Y2CLS9"/>
<keyword evidence="2" id="KW-0677">Repeat</keyword>
<keyword evidence="1" id="KW-0479">Metal-binding</keyword>
<dbReference type="GO" id="GO:0008270">
    <property type="term" value="F:zinc ion binding"/>
    <property type="evidence" value="ECO:0007669"/>
    <property type="project" value="UniProtKB-KW"/>
</dbReference>
<evidence type="ECO:0000313" key="8">
    <source>
        <dbReference type="EMBL" id="ORY47926.1"/>
    </source>
</evidence>
<keyword evidence="3 6" id="KW-0863">Zinc-finger</keyword>
<dbReference type="PROSITE" id="PS50157">
    <property type="entry name" value="ZINC_FINGER_C2H2_2"/>
    <property type="match status" value="1"/>
</dbReference>
<dbReference type="Proteomes" id="UP000193642">
    <property type="component" value="Unassembled WGS sequence"/>
</dbReference>
<dbReference type="PANTHER" id="PTHR14003:SF23">
    <property type="entry name" value="ZINC FINGER PROTEIN 143"/>
    <property type="match status" value="1"/>
</dbReference>
<accession>A0A1Y2CLS9</accession>
<dbReference type="GO" id="GO:0000978">
    <property type="term" value="F:RNA polymerase II cis-regulatory region sequence-specific DNA binding"/>
    <property type="evidence" value="ECO:0007669"/>
    <property type="project" value="TreeGrafter"/>
</dbReference>
<feature type="non-terminal residue" evidence="8">
    <location>
        <position position="1"/>
    </location>
</feature>
<dbReference type="InterPro" id="IPR013087">
    <property type="entry name" value="Znf_C2H2_type"/>
</dbReference>
<dbReference type="GO" id="GO:0005667">
    <property type="term" value="C:transcription regulator complex"/>
    <property type="evidence" value="ECO:0007669"/>
    <property type="project" value="TreeGrafter"/>
</dbReference>
<reference evidence="8 9" key="1">
    <citation type="submission" date="2016-07" db="EMBL/GenBank/DDBJ databases">
        <title>Pervasive Adenine N6-methylation of Active Genes in Fungi.</title>
        <authorList>
            <consortium name="DOE Joint Genome Institute"/>
            <person name="Mondo S.J."/>
            <person name="Dannebaum R.O."/>
            <person name="Kuo R.C."/>
            <person name="Labutti K."/>
            <person name="Haridas S."/>
            <person name="Kuo A."/>
            <person name="Salamov A."/>
            <person name="Ahrendt S.R."/>
            <person name="Lipzen A."/>
            <person name="Sullivan W."/>
            <person name="Andreopoulos W.B."/>
            <person name="Clum A."/>
            <person name="Lindquist E."/>
            <person name="Daum C."/>
            <person name="Ramamoorthy G.K."/>
            <person name="Gryganskyi A."/>
            <person name="Culley D."/>
            <person name="Magnuson J.K."/>
            <person name="James T.Y."/>
            <person name="O'Malley M.A."/>
            <person name="Stajich J.E."/>
            <person name="Spatafora J.W."/>
            <person name="Visel A."/>
            <person name="Grigoriev I.V."/>
        </authorList>
    </citation>
    <scope>NUCLEOTIDE SEQUENCE [LARGE SCALE GENOMIC DNA]</scope>
    <source>
        <strain evidence="8 9">JEL800</strain>
    </source>
</reference>
<evidence type="ECO:0000256" key="1">
    <source>
        <dbReference type="ARBA" id="ARBA00022723"/>
    </source>
</evidence>
<sequence length="106" mass="11987">LPYACTQDGCTKRYSTRNRLNVHMSTHTGILPHICPTCNKGHAQMCSLRTHMVSHMTPEEKRAYYESQKKTVACGHCGKGFKNVKSMDQHSWKEHKVAGVVGELKE</sequence>
<evidence type="ECO:0000256" key="3">
    <source>
        <dbReference type="ARBA" id="ARBA00022771"/>
    </source>
</evidence>
<dbReference type="SUPFAM" id="SSF57667">
    <property type="entry name" value="beta-beta-alpha zinc fingers"/>
    <property type="match status" value="1"/>
</dbReference>
<dbReference type="PANTHER" id="PTHR14003">
    <property type="entry name" value="TRANSCRIPTIONAL REPRESSOR PROTEIN YY"/>
    <property type="match status" value="1"/>
</dbReference>
<organism evidence="8 9">
    <name type="scientific">Rhizoclosmatium globosum</name>
    <dbReference type="NCBI Taxonomy" id="329046"/>
    <lineage>
        <taxon>Eukaryota</taxon>
        <taxon>Fungi</taxon>
        <taxon>Fungi incertae sedis</taxon>
        <taxon>Chytridiomycota</taxon>
        <taxon>Chytridiomycota incertae sedis</taxon>
        <taxon>Chytridiomycetes</taxon>
        <taxon>Chytridiales</taxon>
        <taxon>Chytriomycetaceae</taxon>
        <taxon>Rhizoclosmatium</taxon>
    </lineage>
</organism>
<evidence type="ECO:0000256" key="5">
    <source>
        <dbReference type="ARBA" id="ARBA00023242"/>
    </source>
</evidence>
<dbReference type="Gene3D" id="3.30.160.60">
    <property type="entry name" value="Classic Zinc Finger"/>
    <property type="match status" value="2"/>
</dbReference>
<dbReference type="SMART" id="SM00355">
    <property type="entry name" value="ZnF_C2H2"/>
    <property type="match status" value="3"/>
</dbReference>
<dbReference type="EMBL" id="MCGO01000013">
    <property type="protein sequence ID" value="ORY47926.1"/>
    <property type="molecule type" value="Genomic_DNA"/>
</dbReference>
<dbReference type="Pfam" id="PF00096">
    <property type="entry name" value="zf-C2H2"/>
    <property type="match status" value="1"/>
</dbReference>
<dbReference type="FunFam" id="3.30.160.60:FF:000072">
    <property type="entry name" value="zinc finger protein 143 isoform X1"/>
    <property type="match status" value="1"/>
</dbReference>
<keyword evidence="9" id="KW-1185">Reference proteome</keyword>
<evidence type="ECO:0000256" key="4">
    <source>
        <dbReference type="ARBA" id="ARBA00022833"/>
    </source>
</evidence>
<keyword evidence="4" id="KW-0862">Zinc</keyword>
<dbReference type="InterPro" id="IPR036236">
    <property type="entry name" value="Znf_C2H2_sf"/>
</dbReference>